<sequence length="641" mass="73371">MTILLRELMAADTALTSRYLACVTDVSSRTAREDIKQLDELLEGAHIESIKAKGYQLTIHDNQQFRSYLKNAYQEKPLDDPVIPNSPEERVRYLMKRLLLEDSYVKLEDLSEDMHISKSTIQNDLKHVKQILKKYEIVLDKRPNYGLKVKGSEFKLRFCMSEYVFERDKKAEPPNQILTDQLDSLTEAQLSKIWTIIIEEIKANEITPSDIAMNNLFIHIAIACKRIKSGHHVSIYKINLDEIRNQKEYAVADRIVAKVEECLQLTFPHEEVAYIAIHLMGTKMISQTNMKEEEIGKVLDKDIYQVTLAVLNRIEEKFDLNIRHDRELIVGLALHLKPAINRFKYGMNIRNPMIDDIKSNYPLVFEAGIAAGMVLEEEMGVAIDENEIGYLALHIGAAIERGKIKQGPKRCLIVCASGFGSAQLLKYKLQSEFDSKLEVAATTEYYKLQQCPLEDIDFIVSSIPIPDLLPIPVIEVNTILAEKDLEKIETMVFKNTVRMFDYVKENLVFLDQPFSTKKEVLTFMCKELEDKGLVDDRFQESVEEREAVAPTAFGNLVAVPHPITPQSDQTFLTFCTLKKPIQWGEKRVQFICLLSVKKGSTEDLQSMYEMLGGIIDDISLVQELIKSKSRYDFTQLLLSKS</sequence>
<dbReference type="SUPFAM" id="SSF63520">
    <property type="entry name" value="PTS-regulatory domain, PRD"/>
    <property type="match status" value="2"/>
</dbReference>
<dbReference type="Pfam" id="PF00874">
    <property type="entry name" value="PRD"/>
    <property type="match status" value="2"/>
</dbReference>
<dbReference type="InterPro" id="IPR013196">
    <property type="entry name" value="HTH_11"/>
</dbReference>
<evidence type="ECO:0000259" key="7">
    <source>
        <dbReference type="PROSITE" id="PS51099"/>
    </source>
</evidence>
<dbReference type="InterPro" id="IPR013011">
    <property type="entry name" value="PTS_EIIB_2"/>
</dbReference>
<dbReference type="EMBL" id="CP121671">
    <property type="protein sequence ID" value="WFT73967.1"/>
    <property type="molecule type" value="Genomic_DNA"/>
</dbReference>
<dbReference type="Gene3D" id="1.10.10.10">
    <property type="entry name" value="Winged helix-like DNA-binding domain superfamily/Winged helix DNA-binding domain"/>
    <property type="match status" value="2"/>
</dbReference>
<evidence type="ECO:0000256" key="5">
    <source>
        <dbReference type="ARBA" id="ARBA00023163"/>
    </source>
</evidence>
<dbReference type="Gene3D" id="3.40.930.10">
    <property type="entry name" value="Mannitol-specific EII, Chain A"/>
    <property type="match status" value="1"/>
</dbReference>
<keyword evidence="4" id="KW-0010">Activator</keyword>
<keyword evidence="3" id="KW-0805">Transcription regulation</keyword>
<dbReference type="Gene3D" id="3.40.50.2300">
    <property type="match status" value="1"/>
</dbReference>
<evidence type="ECO:0000259" key="8">
    <source>
        <dbReference type="PROSITE" id="PS51372"/>
    </source>
</evidence>
<dbReference type="RefSeq" id="WP_283075972.1">
    <property type="nucleotide sequence ID" value="NZ_CP121671.1"/>
</dbReference>
<dbReference type="SUPFAM" id="SSF55804">
    <property type="entry name" value="Phoshotransferase/anion transport protein"/>
    <property type="match status" value="1"/>
</dbReference>
<feature type="domain" description="PTS EIIB type-2" evidence="7">
    <location>
        <begin position="409"/>
        <end position="500"/>
    </location>
</feature>
<feature type="domain" description="PTS EIIA type-2" evidence="6">
    <location>
        <begin position="501"/>
        <end position="640"/>
    </location>
</feature>
<accession>A0ABY8IUZ0</accession>
<dbReference type="InterPro" id="IPR036095">
    <property type="entry name" value="PTS_EIIB-like_sf"/>
</dbReference>
<evidence type="ECO:0000256" key="1">
    <source>
        <dbReference type="ARBA" id="ARBA00022679"/>
    </source>
</evidence>
<keyword evidence="2" id="KW-0677">Repeat</keyword>
<feature type="domain" description="PRD" evidence="8">
    <location>
        <begin position="298"/>
        <end position="405"/>
    </location>
</feature>
<dbReference type="Pfam" id="PF08279">
    <property type="entry name" value="HTH_11"/>
    <property type="match status" value="1"/>
</dbReference>
<dbReference type="InterPro" id="IPR050661">
    <property type="entry name" value="BglG_antiterminators"/>
</dbReference>
<dbReference type="Pfam" id="PF05043">
    <property type="entry name" value="Mga"/>
    <property type="match status" value="1"/>
</dbReference>
<reference evidence="9 10" key="1">
    <citation type="submission" date="2023-04" db="EMBL/GenBank/DDBJ databases">
        <title>Genome sequence of Halobacillus naozhouensis KACC 21980.</title>
        <authorList>
            <person name="Kim S."/>
            <person name="Heo J."/>
            <person name="Kwon S.-W."/>
        </authorList>
    </citation>
    <scope>NUCLEOTIDE SEQUENCE [LARGE SCALE GENOMIC DNA]</scope>
    <source>
        <strain evidence="9 10">KCTC 13234</strain>
    </source>
</reference>
<dbReference type="Proteomes" id="UP001221597">
    <property type="component" value="Chromosome"/>
</dbReference>
<dbReference type="CDD" id="cd05568">
    <property type="entry name" value="PTS_IIB_bgl_like"/>
    <property type="match status" value="1"/>
</dbReference>
<dbReference type="InterPro" id="IPR011608">
    <property type="entry name" value="PRD"/>
</dbReference>
<evidence type="ECO:0000313" key="9">
    <source>
        <dbReference type="EMBL" id="WFT73967.1"/>
    </source>
</evidence>
<keyword evidence="10" id="KW-1185">Reference proteome</keyword>
<evidence type="ECO:0000256" key="3">
    <source>
        <dbReference type="ARBA" id="ARBA00023015"/>
    </source>
</evidence>
<dbReference type="PANTHER" id="PTHR30185">
    <property type="entry name" value="CRYPTIC BETA-GLUCOSIDE BGL OPERON ANTITERMINATOR"/>
    <property type="match status" value="1"/>
</dbReference>
<gene>
    <name evidence="9" type="ORF">P9989_16560</name>
</gene>
<dbReference type="InterPro" id="IPR002178">
    <property type="entry name" value="PTS_EIIA_type-2_dom"/>
</dbReference>
<organism evidence="9 10">
    <name type="scientific">Halobacillus naozhouensis</name>
    <dbReference type="NCBI Taxonomy" id="554880"/>
    <lineage>
        <taxon>Bacteria</taxon>
        <taxon>Bacillati</taxon>
        <taxon>Bacillota</taxon>
        <taxon>Bacilli</taxon>
        <taxon>Bacillales</taxon>
        <taxon>Bacillaceae</taxon>
        <taxon>Halobacillus</taxon>
    </lineage>
</organism>
<evidence type="ECO:0000259" key="6">
    <source>
        <dbReference type="PROSITE" id="PS51094"/>
    </source>
</evidence>
<evidence type="ECO:0000313" key="10">
    <source>
        <dbReference type="Proteomes" id="UP001221597"/>
    </source>
</evidence>
<protein>
    <submittedName>
        <fullName evidence="9">BglG family transcription antiterminator</fullName>
    </submittedName>
</protein>
<evidence type="ECO:0000256" key="4">
    <source>
        <dbReference type="ARBA" id="ARBA00023159"/>
    </source>
</evidence>
<dbReference type="InterPro" id="IPR036388">
    <property type="entry name" value="WH-like_DNA-bd_sf"/>
</dbReference>
<dbReference type="InterPro" id="IPR007737">
    <property type="entry name" value="Mga_HTH"/>
</dbReference>
<dbReference type="PANTHER" id="PTHR30185:SF13">
    <property type="entry name" value="LICABCH OPERON REGULATOR-RELATED"/>
    <property type="match status" value="1"/>
</dbReference>
<dbReference type="PROSITE" id="PS51099">
    <property type="entry name" value="PTS_EIIB_TYPE_2"/>
    <property type="match status" value="1"/>
</dbReference>
<keyword evidence="5" id="KW-0804">Transcription</keyword>
<keyword evidence="1" id="KW-0808">Transferase</keyword>
<evidence type="ECO:0000256" key="2">
    <source>
        <dbReference type="ARBA" id="ARBA00022737"/>
    </source>
</evidence>
<dbReference type="InterPro" id="IPR016152">
    <property type="entry name" value="PTrfase/Anion_transptr"/>
</dbReference>
<dbReference type="Pfam" id="PF00359">
    <property type="entry name" value="PTS_EIIA_2"/>
    <property type="match status" value="1"/>
</dbReference>
<dbReference type="PROSITE" id="PS51094">
    <property type="entry name" value="PTS_EIIA_TYPE_2"/>
    <property type="match status" value="1"/>
</dbReference>
<feature type="domain" description="PRD" evidence="8">
    <location>
        <begin position="182"/>
        <end position="289"/>
    </location>
</feature>
<dbReference type="SUPFAM" id="SSF52794">
    <property type="entry name" value="PTS system IIB component-like"/>
    <property type="match status" value="1"/>
</dbReference>
<dbReference type="InterPro" id="IPR036634">
    <property type="entry name" value="PRD_sf"/>
</dbReference>
<dbReference type="PROSITE" id="PS51372">
    <property type="entry name" value="PRD_2"/>
    <property type="match status" value="2"/>
</dbReference>
<proteinExistence type="predicted"/>
<dbReference type="Gene3D" id="1.10.1790.10">
    <property type="entry name" value="PRD domain"/>
    <property type="match status" value="2"/>
</dbReference>
<name>A0ABY8IUZ0_9BACI</name>
<dbReference type="CDD" id="cd00211">
    <property type="entry name" value="PTS_IIA_fru"/>
    <property type="match status" value="1"/>
</dbReference>